<dbReference type="InterPro" id="IPR025991">
    <property type="entry name" value="Chemoreceptor_zinc-bind_dom"/>
</dbReference>
<gene>
    <name evidence="10" type="ORF">FHQ18_05810</name>
</gene>
<evidence type="ECO:0000256" key="5">
    <source>
        <dbReference type="PROSITE-ProRule" id="PRU00284"/>
    </source>
</evidence>
<proteinExistence type="inferred from homology"/>
<reference evidence="10 11" key="1">
    <citation type="submission" date="2019-06" db="EMBL/GenBank/DDBJ databases">
        <title>Genomic insights into carbon and energy metabolism of Deferribacter autotrophicus revealed new metabolic traits in the phylum Deferribacteres.</title>
        <authorList>
            <person name="Slobodkin A.I."/>
            <person name="Slobodkina G.B."/>
            <person name="Allioux M."/>
            <person name="Alain K."/>
            <person name="Jebbar M."/>
            <person name="Shadrin V."/>
            <person name="Kublanov I.V."/>
            <person name="Toshchakov S.V."/>
            <person name="Bonch-Osmolovskaya E.A."/>
        </authorList>
    </citation>
    <scope>NUCLEOTIDE SEQUENCE [LARGE SCALE GENOMIC DNA]</scope>
    <source>
        <strain evidence="10 11">SL50</strain>
    </source>
</reference>
<evidence type="ECO:0000256" key="1">
    <source>
        <dbReference type="ARBA" id="ARBA00004429"/>
    </source>
</evidence>
<feature type="coiled-coil region" evidence="6">
    <location>
        <begin position="575"/>
        <end position="602"/>
    </location>
</feature>
<name>A0A5A8F4X1_9BACT</name>
<dbReference type="Proteomes" id="UP000322876">
    <property type="component" value="Unassembled WGS sequence"/>
</dbReference>
<comment type="subcellular location">
    <subcellularLocation>
        <location evidence="1">Cell inner membrane</location>
        <topology evidence="1">Multi-pass membrane protein</topology>
    </subcellularLocation>
</comment>
<dbReference type="InterPro" id="IPR029150">
    <property type="entry name" value="dCache_3"/>
</dbReference>
<dbReference type="InterPro" id="IPR004089">
    <property type="entry name" value="MCPsignal_dom"/>
</dbReference>
<evidence type="ECO:0000256" key="6">
    <source>
        <dbReference type="SAM" id="Coils"/>
    </source>
</evidence>
<dbReference type="EMBL" id="VFJB01000004">
    <property type="protein sequence ID" value="KAA0258671.1"/>
    <property type="molecule type" value="Genomic_DNA"/>
</dbReference>
<dbReference type="GO" id="GO:0006935">
    <property type="term" value="P:chemotaxis"/>
    <property type="evidence" value="ECO:0007669"/>
    <property type="project" value="InterPro"/>
</dbReference>
<keyword evidence="3 5" id="KW-0807">Transducer</keyword>
<evidence type="ECO:0000256" key="2">
    <source>
        <dbReference type="ARBA" id="ARBA00022519"/>
    </source>
</evidence>
<evidence type="ECO:0000313" key="11">
    <source>
        <dbReference type="Proteomes" id="UP000322876"/>
    </source>
</evidence>
<keyword evidence="2" id="KW-1003">Cell membrane</keyword>
<feature type="transmembrane region" description="Helical" evidence="7">
    <location>
        <begin position="292"/>
        <end position="314"/>
    </location>
</feature>
<accession>A0A5A8F4X1</accession>
<dbReference type="Pfam" id="PF13682">
    <property type="entry name" value="CZB"/>
    <property type="match status" value="1"/>
</dbReference>
<evidence type="ECO:0000259" key="8">
    <source>
        <dbReference type="PROSITE" id="PS50111"/>
    </source>
</evidence>
<evidence type="ECO:0000259" key="9">
    <source>
        <dbReference type="PROSITE" id="PS50192"/>
    </source>
</evidence>
<keyword evidence="7" id="KW-0812">Transmembrane</keyword>
<evidence type="ECO:0000313" key="10">
    <source>
        <dbReference type="EMBL" id="KAA0258671.1"/>
    </source>
</evidence>
<organism evidence="10 11">
    <name type="scientific">Deferribacter autotrophicus</name>
    <dbReference type="NCBI Taxonomy" id="500465"/>
    <lineage>
        <taxon>Bacteria</taxon>
        <taxon>Pseudomonadati</taxon>
        <taxon>Deferribacterota</taxon>
        <taxon>Deferribacteres</taxon>
        <taxon>Deferribacterales</taxon>
        <taxon>Deferribacteraceae</taxon>
        <taxon>Deferribacter</taxon>
    </lineage>
</organism>
<dbReference type="SUPFAM" id="SSF103190">
    <property type="entry name" value="Sensory domain-like"/>
    <property type="match status" value="1"/>
</dbReference>
<evidence type="ECO:0000256" key="7">
    <source>
        <dbReference type="SAM" id="Phobius"/>
    </source>
</evidence>
<dbReference type="Pfam" id="PF14827">
    <property type="entry name" value="dCache_3"/>
    <property type="match status" value="1"/>
</dbReference>
<dbReference type="GO" id="GO:0004888">
    <property type="term" value="F:transmembrane signaling receptor activity"/>
    <property type="evidence" value="ECO:0007669"/>
    <property type="project" value="InterPro"/>
</dbReference>
<dbReference type="PRINTS" id="PR00260">
    <property type="entry name" value="CHEMTRNSDUCR"/>
</dbReference>
<dbReference type="GO" id="GO:0007165">
    <property type="term" value="P:signal transduction"/>
    <property type="evidence" value="ECO:0007669"/>
    <property type="project" value="UniProtKB-KW"/>
</dbReference>
<comment type="similarity">
    <text evidence="4">Belongs to the methyl-accepting chemotaxis (MCP) protein family.</text>
</comment>
<dbReference type="AlphaFoldDB" id="A0A5A8F4X1"/>
<feature type="transmembrane region" description="Helical" evidence="7">
    <location>
        <begin position="6"/>
        <end position="27"/>
    </location>
</feature>
<dbReference type="Pfam" id="PF00015">
    <property type="entry name" value="MCPsignal"/>
    <property type="match status" value="1"/>
</dbReference>
<evidence type="ECO:0000256" key="4">
    <source>
        <dbReference type="ARBA" id="ARBA00029447"/>
    </source>
</evidence>
<dbReference type="InterPro" id="IPR000727">
    <property type="entry name" value="T_SNARE_dom"/>
</dbReference>
<dbReference type="GO" id="GO:0005886">
    <property type="term" value="C:plasma membrane"/>
    <property type="evidence" value="ECO:0007669"/>
    <property type="project" value="UniProtKB-SubCell"/>
</dbReference>
<dbReference type="PROSITE" id="PS50111">
    <property type="entry name" value="CHEMOTAXIS_TRANSDUC_2"/>
    <property type="match status" value="1"/>
</dbReference>
<dbReference type="SMART" id="SM00283">
    <property type="entry name" value="MA"/>
    <property type="match status" value="1"/>
</dbReference>
<dbReference type="CDD" id="cd11386">
    <property type="entry name" value="MCP_signal"/>
    <property type="match status" value="1"/>
</dbReference>
<feature type="domain" description="Methyl-accepting transducer" evidence="8">
    <location>
        <begin position="427"/>
        <end position="663"/>
    </location>
</feature>
<dbReference type="FunFam" id="1.10.287.950:FF:000001">
    <property type="entry name" value="Methyl-accepting chemotaxis sensory transducer"/>
    <property type="match status" value="1"/>
</dbReference>
<dbReference type="Gene3D" id="1.10.287.950">
    <property type="entry name" value="Methyl-accepting chemotaxis protein"/>
    <property type="match status" value="1"/>
</dbReference>
<feature type="coiled-coil region" evidence="6">
    <location>
        <begin position="785"/>
        <end position="812"/>
    </location>
</feature>
<evidence type="ECO:0000256" key="3">
    <source>
        <dbReference type="ARBA" id="ARBA00023224"/>
    </source>
</evidence>
<dbReference type="OrthoDB" id="9760371at2"/>
<keyword evidence="11" id="KW-1185">Reference proteome</keyword>
<dbReference type="Gene3D" id="1.20.120.30">
    <property type="entry name" value="Aspartate receptor, ligand-binding domain"/>
    <property type="match status" value="1"/>
</dbReference>
<dbReference type="PROSITE" id="PS50192">
    <property type="entry name" value="T_SNARE"/>
    <property type="match status" value="1"/>
</dbReference>
<sequence length="814" mass="91770">MRLSIKAKIITLMVISICLLIGVVAFINMKNSNKSIRKISKELFKQVDNMVEGQVKIKLDDLYVTVKTVAENKYLNELFAKGYREQLADELKDYYKELKTKFGITQFQYHLSPATSFLRLHNPKKFGDDLSSFRKMVVECNKNKKTVIGIEVGRGGPGLRVVYPIFYHGEHIGSVEMGGSLLSILQKIAKVHNLEFAVGIYDDVFKRAKRFQNKATDLVVDKLVFYTFLGDHIKAIIKEHYNEDKVKLADGVFYTHKLSLKDFSGNEIGVVYYAHNFKAEIGAAKRNMYNSIIAVVIVGVLIIIALLGLINVTFKPIKGFLSIVKDLASGEGDLTKRVPVQYAKCSEITGIKDSECVEHDEKKNCWSSFGEFSDNVRCPLLVDKKVTSCEECKVFKMTARDEISEMSVWVNIFLNNIERDFTKTLYNLSEVSEKIIPVSQRVTGIELVAEENVQMASQVATASEEMISTIMEIARSANDAATRANETLSVAEEGGKYISESVEHVERVREVLENLKGETKELIESSKKIGDILSVINDIADQTNLLALNAAIEAARAGEHGRGFAVVADEVRKLAEKTQRSTKEIEKMIKNMQKNVKGVNEKTEKVSYTVEQQVKIAEKTNESFNVIFSAINELVSLIMSISSAVEEQSSATEEIARNVENVAKSSEITKNDIIILIEAINNMIVDLNKVVDIFTRFKLGSMGTIFVNAKLVHIKFVKDVLDCVVTRRCDFEIKEHTMCDFGKFYYGEGKQIFGDDLEFVAIEEPHKQVHQLGKLIVDYIKQDKIDDAKENIKILMENVERLISLLDSLMEKYK</sequence>
<dbReference type="SUPFAM" id="SSF58104">
    <property type="entry name" value="Methyl-accepting chemotaxis protein (MCP) signaling domain"/>
    <property type="match status" value="1"/>
</dbReference>
<dbReference type="InterPro" id="IPR004090">
    <property type="entry name" value="Chemotax_Me-accpt_rcpt"/>
</dbReference>
<keyword evidence="7" id="KW-1133">Transmembrane helix</keyword>
<protein>
    <recommendedName>
        <fullName evidence="12">Methyl-accepting transducer domain-containing protein</fullName>
    </recommendedName>
</protein>
<keyword evidence="2" id="KW-0997">Cell inner membrane</keyword>
<comment type="caution">
    <text evidence="10">The sequence shown here is derived from an EMBL/GenBank/DDBJ whole genome shotgun (WGS) entry which is preliminary data.</text>
</comment>
<dbReference type="InterPro" id="IPR029151">
    <property type="entry name" value="Sensor-like_sf"/>
</dbReference>
<dbReference type="PANTHER" id="PTHR32089:SF112">
    <property type="entry name" value="LYSOZYME-LIKE PROTEIN-RELATED"/>
    <property type="match status" value="1"/>
</dbReference>
<dbReference type="PANTHER" id="PTHR32089">
    <property type="entry name" value="METHYL-ACCEPTING CHEMOTAXIS PROTEIN MCPB"/>
    <property type="match status" value="1"/>
</dbReference>
<keyword evidence="6" id="KW-0175">Coiled coil</keyword>
<keyword evidence="7" id="KW-0472">Membrane</keyword>
<evidence type="ECO:0008006" key="12">
    <source>
        <dbReference type="Google" id="ProtNLM"/>
    </source>
</evidence>
<feature type="domain" description="T-SNARE coiled-coil homology" evidence="9">
    <location>
        <begin position="614"/>
        <end position="676"/>
    </location>
</feature>